<keyword evidence="1" id="KW-0349">Heme</keyword>
<keyword evidence="6" id="KW-1185">Reference proteome</keyword>
<keyword evidence="4" id="KW-0472">Membrane</keyword>
<reference evidence="5 6" key="1">
    <citation type="submission" date="2018-06" db="EMBL/GenBank/DDBJ databases">
        <title>Complete Genomes of Monosporascus.</title>
        <authorList>
            <person name="Robinson A.J."/>
            <person name="Natvig D.O."/>
        </authorList>
    </citation>
    <scope>NUCLEOTIDE SEQUENCE [LARGE SCALE GENOMIC DNA]</scope>
    <source>
        <strain evidence="5 6">CBS 609.92</strain>
    </source>
</reference>
<name>A0ABY0H5R6_9PEZI</name>
<keyword evidence="2" id="KW-0479">Metal-binding</keyword>
<accession>A0ABY0H5R6</accession>
<evidence type="ECO:0008006" key="7">
    <source>
        <dbReference type="Google" id="ProtNLM"/>
    </source>
</evidence>
<dbReference type="PRINTS" id="PR00463">
    <property type="entry name" value="EP450I"/>
</dbReference>
<dbReference type="Gene3D" id="1.10.630.10">
    <property type="entry name" value="Cytochrome P450"/>
    <property type="match status" value="1"/>
</dbReference>
<dbReference type="PRINTS" id="PR00385">
    <property type="entry name" value="P450"/>
</dbReference>
<evidence type="ECO:0000256" key="1">
    <source>
        <dbReference type="ARBA" id="ARBA00022617"/>
    </source>
</evidence>
<evidence type="ECO:0000256" key="2">
    <source>
        <dbReference type="ARBA" id="ARBA00022723"/>
    </source>
</evidence>
<dbReference type="PANTHER" id="PTHR24305">
    <property type="entry name" value="CYTOCHROME P450"/>
    <property type="match status" value="1"/>
</dbReference>
<proteinExistence type="predicted"/>
<dbReference type="InterPro" id="IPR001128">
    <property type="entry name" value="Cyt_P450"/>
</dbReference>
<protein>
    <recommendedName>
        <fullName evidence="7">Ig-like domain-containing protein</fullName>
    </recommendedName>
</protein>
<gene>
    <name evidence="5" type="ORF">DL762_005107</name>
</gene>
<keyword evidence="3" id="KW-0408">Iron</keyword>
<evidence type="ECO:0000313" key="5">
    <source>
        <dbReference type="EMBL" id="RYO85591.1"/>
    </source>
</evidence>
<sequence>MEALSQLYDLWWLLASAMLALYVAHKIQTYRRLSAFKGPLGVGLTEFWHSWAFLTWKSHLWYKEVCDRYGPIARVGPNDLITSLPELLTHMSAVRSPYTRAAWYNRATRYQPGKDHVFSQLDEEKHKQRRQQMAHGYSGKENLALESSIDTHVDELVQLIRSKYLSTDTHSKPVDFAQKIQYFTLDVISSVGFGEAFGNLRTDQDVNEYAKAGKIGLTVTTVGLALGLTWFLQLPLVARILGPSENDIVGFGRMIRNARSIIATRLKRETSDRSDMLASFVRHGLNAEELLSETVLQIIAGSDTTASALRGIMLYLLSHPRVYLKLQTEIDAAVRKGYPGIIPDSEVRKLRYLQAVIKEGLRIHPPITDSVPKRVPDGGDTVVVDGKPIFLPGGTNISYAAWPLHLSKSIFGEDAEEFRPERWLLEKDEKRMSEMNRTHELIFGYGKYQCLGKPVALIEIGKVIFELIHHFDWCLSKPEMPWKEHNCMGIFTHSDMWVLATERHVDI</sequence>
<evidence type="ECO:0000256" key="4">
    <source>
        <dbReference type="SAM" id="Phobius"/>
    </source>
</evidence>
<dbReference type="Pfam" id="PF00067">
    <property type="entry name" value="p450"/>
    <property type="match status" value="1"/>
</dbReference>
<dbReference type="InterPro" id="IPR036396">
    <property type="entry name" value="Cyt_P450_sf"/>
</dbReference>
<keyword evidence="4" id="KW-1133">Transmembrane helix</keyword>
<evidence type="ECO:0000256" key="3">
    <source>
        <dbReference type="ARBA" id="ARBA00023004"/>
    </source>
</evidence>
<comment type="caution">
    <text evidence="5">The sequence shown here is derived from an EMBL/GenBank/DDBJ whole genome shotgun (WGS) entry which is preliminary data.</text>
</comment>
<dbReference type="EMBL" id="QJNS01000133">
    <property type="protein sequence ID" value="RYO85591.1"/>
    <property type="molecule type" value="Genomic_DNA"/>
</dbReference>
<feature type="transmembrane region" description="Helical" evidence="4">
    <location>
        <begin position="6"/>
        <end position="24"/>
    </location>
</feature>
<dbReference type="InterPro" id="IPR050121">
    <property type="entry name" value="Cytochrome_P450_monoxygenase"/>
</dbReference>
<dbReference type="CDD" id="cd11060">
    <property type="entry name" value="CYP57A1-like"/>
    <property type="match status" value="1"/>
</dbReference>
<organism evidence="5 6">
    <name type="scientific">Monosporascus cannonballus</name>
    <dbReference type="NCBI Taxonomy" id="155416"/>
    <lineage>
        <taxon>Eukaryota</taxon>
        <taxon>Fungi</taxon>
        <taxon>Dikarya</taxon>
        <taxon>Ascomycota</taxon>
        <taxon>Pezizomycotina</taxon>
        <taxon>Sordariomycetes</taxon>
        <taxon>Xylariomycetidae</taxon>
        <taxon>Xylariales</taxon>
        <taxon>Xylariales incertae sedis</taxon>
        <taxon>Monosporascus</taxon>
    </lineage>
</organism>
<evidence type="ECO:0000313" key="6">
    <source>
        <dbReference type="Proteomes" id="UP000294003"/>
    </source>
</evidence>
<dbReference type="Proteomes" id="UP000294003">
    <property type="component" value="Unassembled WGS sequence"/>
</dbReference>
<dbReference type="SUPFAM" id="SSF48264">
    <property type="entry name" value="Cytochrome P450"/>
    <property type="match status" value="1"/>
</dbReference>
<dbReference type="InterPro" id="IPR002401">
    <property type="entry name" value="Cyt_P450_E_grp-I"/>
</dbReference>
<dbReference type="PANTHER" id="PTHR24305:SF236">
    <property type="entry name" value="PISATIN DEMETHYLASE"/>
    <property type="match status" value="1"/>
</dbReference>
<keyword evidence="4" id="KW-0812">Transmembrane</keyword>